<evidence type="ECO:0000256" key="1">
    <source>
        <dbReference type="ARBA" id="ARBA00004604"/>
    </source>
</evidence>
<proteinExistence type="inferred from homology"/>
<dbReference type="OMA" id="YTDQNKG"/>
<evidence type="ECO:0000313" key="8">
    <source>
        <dbReference type="Proteomes" id="UP000824469"/>
    </source>
</evidence>
<evidence type="ECO:0000313" key="7">
    <source>
        <dbReference type="EMBL" id="KAH9329493.1"/>
    </source>
</evidence>
<dbReference type="PIRSF" id="PIRSF005378">
    <property type="entry name" value="RNA3'_term_phos_cycl_euk"/>
    <property type="match status" value="1"/>
</dbReference>
<dbReference type="InterPro" id="IPR036553">
    <property type="entry name" value="RPTC_insert"/>
</dbReference>
<comment type="subcellular location">
    <subcellularLocation>
        <location evidence="1">Nucleus</location>
        <location evidence="1">Nucleolus</location>
    </subcellularLocation>
</comment>
<evidence type="ECO:0000256" key="3">
    <source>
        <dbReference type="ARBA" id="ARBA00022517"/>
    </source>
</evidence>
<feature type="domain" description="RNA 3'-terminal phosphate cyclase" evidence="5">
    <location>
        <begin position="9"/>
        <end position="355"/>
    </location>
</feature>
<sequence length="381" mass="41315">MAKDSSSIGLQGAQHFRQRLLLSSLSGTPLRILHIREDDPSPGLRNYEVSFLRLMEKICDGCVVEINETGTKLRYKPGVLVGGKYLAHDCGTARSIGYFLEPLIILGLFGKTPLSITLKGITNDDKDPCVDTFRITTLPMLKHFGIPLEDLELKIVSRGAPPNGGGEVRLKVPIVQNSLTAVTWVDEGMVKRIRGVAYSTRVSPQMVNRMVDASRGILNRLLPDVYIFTDHYTGQLSGRSPGYGISLVAETTTGCLISAECAASCSISEESGDHSDAENQKAPILPEDIGSKGAMLLLEEIKQGGVVDSTHQGLLFLLCALCPEDVSKVRVGKLSAYGIKTLRHIKDFLGVQFNIKPDPTTGTVILTCIGCGYKNLSRKVS</sequence>
<protein>
    <recommendedName>
        <fullName evidence="9">RNA 3'-terminal phosphate cyclase-like protein</fullName>
    </recommendedName>
</protein>
<dbReference type="FunFam" id="3.30.360.20:FF:000001">
    <property type="entry name" value="RNA terminal phosphate cyclase-like 1"/>
    <property type="match status" value="1"/>
</dbReference>
<dbReference type="InterPro" id="IPR020719">
    <property type="entry name" value="RNA3'_term_phos_cycl-like_CS"/>
</dbReference>
<dbReference type="PANTHER" id="PTHR11096:SF1">
    <property type="entry name" value="RNA 3'-TERMINAL PHOSPHATE CYCLASE-LIKE PROTEIN"/>
    <property type="match status" value="1"/>
</dbReference>
<feature type="domain" description="RNA 3'-terminal phosphate cyclase insert" evidence="6">
    <location>
        <begin position="185"/>
        <end position="302"/>
    </location>
</feature>
<dbReference type="InterPro" id="IPR037136">
    <property type="entry name" value="RNA3'_phos_cyclase_dom_sf"/>
</dbReference>
<evidence type="ECO:0000259" key="5">
    <source>
        <dbReference type="Pfam" id="PF01137"/>
    </source>
</evidence>
<dbReference type="NCBIfam" id="TIGR03400">
    <property type="entry name" value="18S_RNA_Rcl1p"/>
    <property type="match status" value="1"/>
</dbReference>
<keyword evidence="3" id="KW-0690">Ribosome biogenesis</keyword>
<dbReference type="GO" id="GO:0004521">
    <property type="term" value="F:RNA endonuclease activity"/>
    <property type="evidence" value="ECO:0007669"/>
    <property type="project" value="TreeGrafter"/>
</dbReference>
<dbReference type="Pfam" id="PF05189">
    <property type="entry name" value="RTC_insert"/>
    <property type="match status" value="1"/>
</dbReference>
<dbReference type="AlphaFoldDB" id="A0AA38LLL9"/>
<dbReference type="EMBL" id="JAHRHJ020000001">
    <property type="protein sequence ID" value="KAH9329493.1"/>
    <property type="molecule type" value="Genomic_DNA"/>
</dbReference>
<dbReference type="Proteomes" id="UP000824469">
    <property type="component" value="Unassembled WGS sequence"/>
</dbReference>
<evidence type="ECO:0000259" key="6">
    <source>
        <dbReference type="Pfam" id="PF05189"/>
    </source>
</evidence>
<keyword evidence="4" id="KW-0539">Nucleus</keyword>
<accession>A0AA38LLL9</accession>
<dbReference type="InterPro" id="IPR023797">
    <property type="entry name" value="RNA3'_phos_cyclase_dom"/>
</dbReference>
<dbReference type="PROSITE" id="PS01287">
    <property type="entry name" value="RTC"/>
    <property type="match status" value="1"/>
</dbReference>
<gene>
    <name evidence="7" type="ORF">KI387_001601</name>
</gene>
<dbReference type="InterPro" id="IPR016443">
    <property type="entry name" value="RNA3'_term_phos_cyc_type_2"/>
</dbReference>
<dbReference type="InterPro" id="IPR013791">
    <property type="entry name" value="RNA3'-term_phos_cycl_insert"/>
</dbReference>
<comment type="caution">
    <text evidence="7">The sequence shown here is derived from an EMBL/GenBank/DDBJ whole genome shotgun (WGS) entry which is preliminary data.</text>
</comment>
<dbReference type="Gene3D" id="3.65.10.20">
    <property type="entry name" value="RNA 3'-terminal phosphate cyclase domain"/>
    <property type="match status" value="1"/>
</dbReference>
<name>A0AA38LLL9_TAXCH</name>
<dbReference type="GO" id="GO:0005730">
    <property type="term" value="C:nucleolus"/>
    <property type="evidence" value="ECO:0007669"/>
    <property type="project" value="UniProtKB-SubCell"/>
</dbReference>
<evidence type="ECO:0008006" key="9">
    <source>
        <dbReference type="Google" id="ProtNLM"/>
    </source>
</evidence>
<organism evidence="7 8">
    <name type="scientific">Taxus chinensis</name>
    <name type="common">Chinese yew</name>
    <name type="synonym">Taxus wallichiana var. chinensis</name>
    <dbReference type="NCBI Taxonomy" id="29808"/>
    <lineage>
        <taxon>Eukaryota</taxon>
        <taxon>Viridiplantae</taxon>
        <taxon>Streptophyta</taxon>
        <taxon>Embryophyta</taxon>
        <taxon>Tracheophyta</taxon>
        <taxon>Spermatophyta</taxon>
        <taxon>Pinopsida</taxon>
        <taxon>Pinidae</taxon>
        <taxon>Conifers II</taxon>
        <taxon>Cupressales</taxon>
        <taxon>Taxaceae</taxon>
        <taxon>Taxus</taxon>
    </lineage>
</organism>
<dbReference type="PANTHER" id="PTHR11096">
    <property type="entry name" value="RNA 3' TERMINAL PHOSPHATE CYCLASE"/>
    <property type="match status" value="1"/>
</dbReference>
<dbReference type="CDD" id="cd00875">
    <property type="entry name" value="RNA_Cyclase_Class_I"/>
    <property type="match status" value="1"/>
</dbReference>
<dbReference type="InterPro" id="IPR013792">
    <property type="entry name" value="RNA3'P_cycl/enolpyr_Trfase_a/b"/>
</dbReference>
<keyword evidence="8" id="KW-1185">Reference proteome</keyword>
<dbReference type="Gene3D" id="3.30.360.20">
    <property type="entry name" value="RNA 3'-terminal phosphate cyclase, insert domain"/>
    <property type="match status" value="1"/>
</dbReference>
<dbReference type="InterPro" id="IPR000228">
    <property type="entry name" value="RNA3'_term_phos_cyc"/>
</dbReference>
<dbReference type="SUPFAM" id="SSF55205">
    <property type="entry name" value="EPT/RTPC-like"/>
    <property type="match status" value="1"/>
</dbReference>
<evidence type="ECO:0000256" key="2">
    <source>
        <dbReference type="ARBA" id="ARBA00007089"/>
    </source>
</evidence>
<dbReference type="GO" id="GO:0000479">
    <property type="term" value="P:endonucleolytic cleavage of tricistronic rRNA transcript (SSU-rRNA, 5.8S rRNA, LSU-rRNA)"/>
    <property type="evidence" value="ECO:0007669"/>
    <property type="project" value="TreeGrafter"/>
</dbReference>
<comment type="similarity">
    <text evidence="2">Belongs to the RNA 3'-terminal cyclase family. Type 2 subfamily.</text>
</comment>
<evidence type="ECO:0000256" key="4">
    <source>
        <dbReference type="ARBA" id="ARBA00023242"/>
    </source>
</evidence>
<dbReference type="Pfam" id="PF01137">
    <property type="entry name" value="RTC"/>
    <property type="match status" value="1"/>
</dbReference>
<reference evidence="7 8" key="1">
    <citation type="journal article" date="2021" name="Nat. Plants">
        <title>The Taxus genome provides insights into paclitaxel biosynthesis.</title>
        <authorList>
            <person name="Xiong X."/>
            <person name="Gou J."/>
            <person name="Liao Q."/>
            <person name="Li Y."/>
            <person name="Zhou Q."/>
            <person name="Bi G."/>
            <person name="Li C."/>
            <person name="Du R."/>
            <person name="Wang X."/>
            <person name="Sun T."/>
            <person name="Guo L."/>
            <person name="Liang H."/>
            <person name="Lu P."/>
            <person name="Wu Y."/>
            <person name="Zhang Z."/>
            <person name="Ro D.K."/>
            <person name="Shang Y."/>
            <person name="Huang S."/>
            <person name="Yan J."/>
        </authorList>
    </citation>
    <scope>NUCLEOTIDE SEQUENCE [LARGE SCALE GENOMIC DNA]</scope>
    <source>
        <strain evidence="7">Ta-2019</strain>
    </source>
</reference>